<gene>
    <name evidence="7" type="ORF">H9S92_07360</name>
</gene>
<dbReference type="SMART" id="SM00487">
    <property type="entry name" value="DEXDc"/>
    <property type="match status" value="1"/>
</dbReference>
<feature type="region of interest" description="Disordered" evidence="3">
    <location>
        <begin position="692"/>
        <end position="783"/>
    </location>
</feature>
<dbReference type="EMBL" id="JACSIT010000084">
    <property type="protein sequence ID" value="MBC6993973.1"/>
    <property type="molecule type" value="Genomic_DNA"/>
</dbReference>
<accession>A0A923T8H8</accession>
<keyword evidence="7" id="KW-0347">Helicase</keyword>
<dbReference type="InterPro" id="IPR027417">
    <property type="entry name" value="P-loop_NTPase"/>
</dbReference>
<keyword evidence="2" id="KW-0479">Metal-binding</keyword>
<dbReference type="GO" id="GO:0016787">
    <property type="term" value="F:hydrolase activity"/>
    <property type="evidence" value="ECO:0007669"/>
    <property type="project" value="UniProtKB-KW"/>
</dbReference>
<feature type="domain" description="Helicase C-terminal" evidence="6">
    <location>
        <begin position="520"/>
        <end position="682"/>
    </location>
</feature>
<evidence type="ECO:0000313" key="8">
    <source>
        <dbReference type="Proteomes" id="UP000650081"/>
    </source>
</evidence>
<feature type="compositionally biased region" description="Low complexity" evidence="3">
    <location>
        <begin position="758"/>
        <end position="783"/>
    </location>
</feature>
<name>A0A923T8H8_9BACT</name>
<dbReference type="GO" id="GO:0008270">
    <property type="term" value="F:zinc ion binding"/>
    <property type="evidence" value="ECO:0007669"/>
    <property type="project" value="UniProtKB-KW"/>
</dbReference>
<organism evidence="7 8">
    <name type="scientific">Neolewinella lacunae</name>
    <dbReference type="NCBI Taxonomy" id="1517758"/>
    <lineage>
        <taxon>Bacteria</taxon>
        <taxon>Pseudomonadati</taxon>
        <taxon>Bacteroidota</taxon>
        <taxon>Saprospiria</taxon>
        <taxon>Saprospirales</taxon>
        <taxon>Lewinellaceae</taxon>
        <taxon>Neolewinella</taxon>
    </lineage>
</organism>
<dbReference type="PROSITE" id="PS51194">
    <property type="entry name" value="HELICASE_CTER"/>
    <property type="match status" value="1"/>
</dbReference>
<comment type="caution">
    <text evidence="7">The sequence shown here is derived from an EMBL/GenBank/DDBJ whole genome shotgun (WGS) entry which is preliminary data.</text>
</comment>
<protein>
    <submittedName>
        <fullName evidence="7">DEAD/DEAH box helicase family protein</fullName>
    </submittedName>
</protein>
<evidence type="ECO:0000259" key="6">
    <source>
        <dbReference type="PROSITE" id="PS51194"/>
    </source>
</evidence>
<dbReference type="Pfam" id="PF00271">
    <property type="entry name" value="Helicase_C"/>
    <property type="match status" value="1"/>
</dbReference>
<feature type="compositionally biased region" description="Low complexity" evidence="3">
    <location>
        <begin position="714"/>
        <end position="725"/>
    </location>
</feature>
<feature type="domain" description="SWIM-type" evidence="4">
    <location>
        <begin position="69"/>
        <end position="107"/>
    </location>
</feature>
<dbReference type="Gene3D" id="3.40.50.300">
    <property type="entry name" value="P-loop containing nucleotide triphosphate hydrolases"/>
    <property type="match status" value="1"/>
</dbReference>
<evidence type="ECO:0000259" key="4">
    <source>
        <dbReference type="PROSITE" id="PS50966"/>
    </source>
</evidence>
<dbReference type="InterPro" id="IPR007527">
    <property type="entry name" value="Znf_SWIM"/>
</dbReference>
<dbReference type="SMART" id="SM00490">
    <property type="entry name" value="HELICc"/>
    <property type="match status" value="1"/>
</dbReference>
<dbReference type="GO" id="GO:0004386">
    <property type="term" value="F:helicase activity"/>
    <property type="evidence" value="ECO:0007669"/>
    <property type="project" value="UniProtKB-KW"/>
</dbReference>
<dbReference type="Proteomes" id="UP000650081">
    <property type="component" value="Unassembled WGS sequence"/>
</dbReference>
<reference evidence="7" key="1">
    <citation type="submission" date="2020-08" db="EMBL/GenBank/DDBJ databases">
        <title>Lewinella bacteria from marine environments.</title>
        <authorList>
            <person name="Zhong Y."/>
        </authorList>
    </citation>
    <scope>NUCLEOTIDE SEQUENCE</scope>
    <source>
        <strain evidence="7">KCTC 42187</strain>
    </source>
</reference>
<feature type="region of interest" description="Disordered" evidence="3">
    <location>
        <begin position="1"/>
        <end position="20"/>
    </location>
</feature>
<dbReference type="InterPro" id="IPR038718">
    <property type="entry name" value="SNF2-like_sf"/>
</dbReference>
<feature type="compositionally biased region" description="Basic residues" evidence="3">
    <location>
        <begin position="1"/>
        <end position="18"/>
    </location>
</feature>
<dbReference type="InterPro" id="IPR001650">
    <property type="entry name" value="Helicase_C-like"/>
</dbReference>
<evidence type="ECO:0000313" key="7">
    <source>
        <dbReference type="EMBL" id="MBC6993973.1"/>
    </source>
</evidence>
<dbReference type="GO" id="GO:0005524">
    <property type="term" value="F:ATP binding"/>
    <property type="evidence" value="ECO:0007669"/>
    <property type="project" value="InterPro"/>
</dbReference>
<evidence type="ECO:0000259" key="5">
    <source>
        <dbReference type="PROSITE" id="PS51192"/>
    </source>
</evidence>
<proteinExistence type="predicted"/>
<keyword evidence="8" id="KW-1185">Reference proteome</keyword>
<dbReference type="InterPro" id="IPR049730">
    <property type="entry name" value="SNF2/RAD54-like_C"/>
</dbReference>
<keyword evidence="1" id="KW-0378">Hydrolase</keyword>
<evidence type="ECO:0000256" key="2">
    <source>
        <dbReference type="PROSITE-ProRule" id="PRU00325"/>
    </source>
</evidence>
<dbReference type="Pfam" id="PF00176">
    <property type="entry name" value="SNF2-rel_dom"/>
    <property type="match status" value="1"/>
</dbReference>
<dbReference type="PANTHER" id="PTHR10799">
    <property type="entry name" value="SNF2/RAD54 HELICASE FAMILY"/>
    <property type="match status" value="1"/>
</dbReference>
<sequence>MAKAQTPKKAKKAKKVSYHKQPEDLSIRDWQLALRRQFGQAQVFKLENQGKHPVWSDFAVRNPDSRSSYRVAIRGLEPGDNFCSCYDFRTNQLGTCKHIEWTLEKLKNTWGNKQHFKKGPLGPQPYSSLSVDYATGEPVLRLRIGSTQRDKFTQLAAGFFADDGSILPSAWLAIDQFVEAANALDEGFRCYPDALDLIIERREDARRQQKAAGIAADPRRLDQAISATLYPYQREGALFAFRAGRALIADEMGLGKTLQAITAAELFRQEMGISSVYIVCPTSLKYQWQSEIRKFTNSSVTVIEGPQPQRRLQYADPAHFYKILTYNVVARDFTYLNDQLPDLLILDEAQRIKNYDSKIAHAVKKLEAPNRIALTGTPLENKLEDLYSIVQFLDQYRLGPLWKLHARHVATDEQGVVRGYRYLEEINAKLATLMIRRRKKEVAQQLPPRVDQHFLVPMTAAQMEMHEGYNMDVALLVAKWRRMGFLNEKDRQRLMNCLTLMRMTCNSTYLVDQQTRHDTKIAELFFLLEERLADPQEKVVIFSQWERMTRIVGQELEARSIDYAYLHGGIPSEDRGALLDRFREDDACRVFLSTDAGGVGLNLQRAALIVNLDLPWNPAVLEQRIGRVHRLGQERGVQVINLISEGTIEHRMVHTLRFKSQLAEAVLDTGQDNVFMSDRKFNDFMENLERVQDAPVTATPGEPVSDDDLENPVGQAAGQSGDSAAPDWQTEAEDGQDSKSPDQPSHVPPNKGSSGTEAGQPSPAPAGQAPAGSNASDGAAPAESAASLVSEGVGFLERLTRTLSDANATQDLVNSITETDTATGKTYLKIPVDSQATVSNALRLLGGLLKG</sequence>
<dbReference type="PROSITE" id="PS50966">
    <property type="entry name" value="ZF_SWIM"/>
    <property type="match status" value="1"/>
</dbReference>
<dbReference type="RefSeq" id="WP_187466068.1">
    <property type="nucleotide sequence ID" value="NZ_JACSIT010000084.1"/>
</dbReference>
<feature type="domain" description="Helicase ATP-binding" evidence="5">
    <location>
        <begin position="237"/>
        <end position="396"/>
    </location>
</feature>
<dbReference type="CDD" id="cd18793">
    <property type="entry name" value="SF2_C_SNF"/>
    <property type="match status" value="1"/>
</dbReference>
<keyword evidence="7" id="KW-0547">Nucleotide-binding</keyword>
<dbReference type="InterPro" id="IPR000330">
    <property type="entry name" value="SNF2_N"/>
</dbReference>
<dbReference type="InterPro" id="IPR014001">
    <property type="entry name" value="Helicase_ATP-bd"/>
</dbReference>
<evidence type="ECO:0000256" key="3">
    <source>
        <dbReference type="SAM" id="MobiDB-lite"/>
    </source>
</evidence>
<evidence type="ECO:0000256" key="1">
    <source>
        <dbReference type="ARBA" id="ARBA00022801"/>
    </source>
</evidence>
<keyword evidence="2" id="KW-0862">Zinc</keyword>
<keyword evidence="2" id="KW-0863">Zinc-finger</keyword>
<dbReference type="AlphaFoldDB" id="A0A923T8H8"/>
<dbReference type="SUPFAM" id="SSF52540">
    <property type="entry name" value="P-loop containing nucleoside triphosphate hydrolases"/>
    <property type="match status" value="2"/>
</dbReference>
<dbReference type="Gene3D" id="3.40.50.10810">
    <property type="entry name" value="Tandem AAA-ATPase domain"/>
    <property type="match status" value="1"/>
</dbReference>
<keyword evidence="7" id="KW-0067">ATP-binding</keyword>
<dbReference type="PROSITE" id="PS51192">
    <property type="entry name" value="HELICASE_ATP_BIND_1"/>
    <property type="match status" value="1"/>
</dbReference>